<dbReference type="Pfam" id="PF00440">
    <property type="entry name" value="TetR_N"/>
    <property type="match status" value="1"/>
</dbReference>
<evidence type="ECO:0000259" key="4">
    <source>
        <dbReference type="PROSITE" id="PS50977"/>
    </source>
</evidence>
<keyword evidence="1" id="KW-0805">Transcription regulation</keyword>
<dbReference type="PANTHER" id="PTHR30055">
    <property type="entry name" value="HTH-TYPE TRANSCRIPTIONAL REGULATOR RUTR"/>
    <property type="match status" value="1"/>
</dbReference>
<dbReference type="PRINTS" id="PR00455">
    <property type="entry name" value="HTHTETR"/>
</dbReference>
<dbReference type="GO" id="GO:0003700">
    <property type="term" value="F:DNA-binding transcription factor activity"/>
    <property type="evidence" value="ECO:0007669"/>
    <property type="project" value="TreeGrafter"/>
</dbReference>
<keyword evidence="3" id="KW-0804">Transcription</keyword>
<name>A0A6J6BDQ2_9ZZZZ</name>
<accession>A0A6J6BDQ2</accession>
<dbReference type="InterPro" id="IPR050109">
    <property type="entry name" value="HTH-type_TetR-like_transc_reg"/>
</dbReference>
<dbReference type="SUPFAM" id="SSF46689">
    <property type="entry name" value="Homeodomain-like"/>
    <property type="match status" value="1"/>
</dbReference>
<dbReference type="EMBL" id="CAEZSM010000021">
    <property type="protein sequence ID" value="CAB4536985.1"/>
    <property type="molecule type" value="Genomic_DNA"/>
</dbReference>
<evidence type="ECO:0000256" key="2">
    <source>
        <dbReference type="ARBA" id="ARBA00023125"/>
    </source>
</evidence>
<evidence type="ECO:0000256" key="3">
    <source>
        <dbReference type="ARBA" id="ARBA00023163"/>
    </source>
</evidence>
<keyword evidence="2" id="KW-0238">DNA-binding</keyword>
<feature type="domain" description="HTH tetR-type" evidence="4">
    <location>
        <begin position="21"/>
        <end position="80"/>
    </location>
</feature>
<evidence type="ECO:0000313" key="5">
    <source>
        <dbReference type="EMBL" id="CAB4536985.1"/>
    </source>
</evidence>
<dbReference type="PANTHER" id="PTHR30055:SF234">
    <property type="entry name" value="HTH-TYPE TRANSCRIPTIONAL REGULATOR BETI"/>
    <property type="match status" value="1"/>
</dbReference>
<gene>
    <name evidence="5" type="ORF">UFOPK1438_00273</name>
</gene>
<dbReference type="InterPro" id="IPR001647">
    <property type="entry name" value="HTH_TetR"/>
</dbReference>
<organism evidence="5">
    <name type="scientific">freshwater metagenome</name>
    <dbReference type="NCBI Taxonomy" id="449393"/>
    <lineage>
        <taxon>unclassified sequences</taxon>
        <taxon>metagenomes</taxon>
        <taxon>ecological metagenomes</taxon>
    </lineage>
</organism>
<dbReference type="Gene3D" id="1.10.357.10">
    <property type="entry name" value="Tetracycline Repressor, domain 2"/>
    <property type="match status" value="1"/>
</dbReference>
<sequence length="219" mass="24136">MSGKAKKATSPELGRKGAYVLRNRAALLRSTREVLATKGQSATIEDIAEHAEVAVSTVYKHFKDKDALISATILAAFAEWEPWAMSFAEEFSDPLEQFVMPMRVFVRLNQTHPHNAQTLVNYFDVIAQIVPQLQATMLGHVKSLTKAKILTISNPEIAAKNLHAILTFAVINQVKNPKATENDADEAVRIGLSMLGISDAKAKKIMQIPFPKLKAQRSS</sequence>
<dbReference type="PROSITE" id="PS50977">
    <property type="entry name" value="HTH_TETR_2"/>
    <property type="match status" value="1"/>
</dbReference>
<dbReference type="AlphaFoldDB" id="A0A6J6BDQ2"/>
<proteinExistence type="predicted"/>
<protein>
    <submittedName>
        <fullName evidence="5">Unannotated protein</fullName>
    </submittedName>
</protein>
<evidence type="ECO:0000256" key="1">
    <source>
        <dbReference type="ARBA" id="ARBA00023015"/>
    </source>
</evidence>
<reference evidence="5" key="1">
    <citation type="submission" date="2020-05" db="EMBL/GenBank/DDBJ databases">
        <authorList>
            <person name="Chiriac C."/>
            <person name="Salcher M."/>
            <person name="Ghai R."/>
            <person name="Kavagutti S V."/>
        </authorList>
    </citation>
    <scope>NUCLEOTIDE SEQUENCE</scope>
</reference>
<dbReference type="InterPro" id="IPR009057">
    <property type="entry name" value="Homeodomain-like_sf"/>
</dbReference>
<dbReference type="GO" id="GO:0000976">
    <property type="term" value="F:transcription cis-regulatory region binding"/>
    <property type="evidence" value="ECO:0007669"/>
    <property type="project" value="TreeGrafter"/>
</dbReference>